<gene>
    <name evidence="1" type="ORF">M9Y10_001786</name>
</gene>
<evidence type="ECO:0000313" key="2">
    <source>
        <dbReference type="Proteomes" id="UP001470230"/>
    </source>
</evidence>
<proteinExistence type="predicted"/>
<dbReference type="Proteomes" id="UP001470230">
    <property type="component" value="Unassembled WGS sequence"/>
</dbReference>
<comment type="caution">
    <text evidence="1">The sequence shown here is derived from an EMBL/GenBank/DDBJ whole genome shotgun (WGS) entry which is preliminary data.</text>
</comment>
<accession>A0ABR2L7Y9</accession>
<protein>
    <submittedName>
        <fullName evidence="1">Uncharacterized protein</fullName>
    </submittedName>
</protein>
<organism evidence="1 2">
    <name type="scientific">Tritrichomonas musculus</name>
    <dbReference type="NCBI Taxonomy" id="1915356"/>
    <lineage>
        <taxon>Eukaryota</taxon>
        <taxon>Metamonada</taxon>
        <taxon>Parabasalia</taxon>
        <taxon>Tritrichomonadida</taxon>
        <taxon>Tritrichomonadidae</taxon>
        <taxon>Tritrichomonas</taxon>
    </lineage>
</organism>
<name>A0ABR2L7Y9_9EUKA</name>
<evidence type="ECO:0000313" key="1">
    <source>
        <dbReference type="EMBL" id="KAK8899470.1"/>
    </source>
</evidence>
<sequence>MDKSQIEQARKVIRNLKEHPLCFSSKDDSENSFRHFENKLNDGKYSNFKNFIQELIERISSQFGNDSDNVYSQCREFSLNVVQKELNKAFLYDADTWSKLIIKYNDRYKYTLQSLNNKKQKSLSISDLQSFITATEYLKDEKSVQDMIQIIKSREPKQNLEKSNINIDMTKLQAPTIIALIDFAKDSLSKRNIPYPS</sequence>
<keyword evidence="2" id="KW-1185">Reference proteome</keyword>
<reference evidence="1 2" key="1">
    <citation type="submission" date="2024-04" db="EMBL/GenBank/DDBJ databases">
        <title>Tritrichomonas musculus Genome.</title>
        <authorList>
            <person name="Alves-Ferreira E."/>
            <person name="Grigg M."/>
            <person name="Lorenzi H."/>
            <person name="Galac M."/>
        </authorList>
    </citation>
    <scope>NUCLEOTIDE SEQUENCE [LARGE SCALE GENOMIC DNA]</scope>
    <source>
        <strain evidence="1 2">EAF2021</strain>
    </source>
</reference>
<dbReference type="EMBL" id="JAPFFF010000001">
    <property type="protein sequence ID" value="KAK8899470.1"/>
    <property type="molecule type" value="Genomic_DNA"/>
</dbReference>